<dbReference type="InParanoid" id="E3M9L4"/>
<keyword evidence="1" id="KW-0812">Transmembrane</keyword>
<dbReference type="CTD" id="9805452"/>
<feature type="transmembrane region" description="Helical" evidence="1">
    <location>
        <begin position="88"/>
        <end position="113"/>
    </location>
</feature>
<dbReference type="EMBL" id="DS268430">
    <property type="protein sequence ID" value="EFO96361.1"/>
    <property type="molecule type" value="Genomic_DNA"/>
</dbReference>
<gene>
    <name evidence="2" type="ORF">CRE_14574</name>
</gene>
<evidence type="ECO:0000256" key="1">
    <source>
        <dbReference type="SAM" id="Phobius"/>
    </source>
</evidence>
<dbReference type="HOGENOM" id="CLU_1697155_0_0_1"/>
<dbReference type="Proteomes" id="UP000008281">
    <property type="component" value="Unassembled WGS sequence"/>
</dbReference>
<name>E3M9L4_CAERE</name>
<accession>E3M9L4</accession>
<dbReference type="GeneID" id="9805452"/>
<sequence length="137" mass="15927">MVKAIMEVSEDSLKFAKTEIRDVEFFFNGRKKLYGELHQEDKDIVMAVAKPICKEFFKSKEYESGKKEYVGYYACCEAFDFCSFYKQLWFLMVCGGAALLLFCIVIGVVLFLICQKRKRGNRGVSEKKEDVMSKELF</sequence>
<dbReference type="AlphaFoldDB" id="E3M9L4"/>
<evidence type="ECO:0000313" key="2">
    <source>
        <dbReference type="EMBL" id="EFO96361.1"/>
    </source>
</evidence>
<keyword evidence="1" id="KW-1133">Transmembrane helix</keyword>
<keyword evidence="3" id="KW-1185">Reference proteome</keyword>
<reference evidence="2" key="1">
    <citation type="submission" date="2007-07" db="EMBL/GenBank/DDBJ databases">
        <title>PCAP assembly of the Caenorhabditis remanei genome.</title>
        <authorList>
            <consortium name="The Caenorhabditis remanei Sequencing Consortium"/>
            <person name="Wilson R.K."/>
        </authorList>
    </citation>
    <scope>NUCLEOTIDE SEQUENCE [LARGE SCALE GENOMIC DNA]</scope>
    <source>
        <strain evidence="2">PB4641</strain>
    </source>
</reference>
<protein>
    <submittedName>
        <fullName evidence="2">Uncharacterized protein</fullName>
    </submittedName>
</protein>
<dbReference type="RefSeq" id="XP_003107303.2">
    <property type="nucleotide sequence ID" value="XM_003107255.2"/>
</dbReference>
<organism evidence="3">
    <name type="scientific">Caenorhabditis remanei</name>
    <name type="common">Caenorhabditis vulgaris</name>
    <dbReference type="NCBI Taxonomy" id="31234"/>
    <lineage>
        <taxon>Eukaryota</taxon>
        <taxon>Metazoa</taxon>
        <taxon>Ecdysozoa</taxon>
        <taxon>Nematoda</taxon>
        <taxon>Chromadorea</taxon>
        <taxon>Rhabditida</taxon>
        <taxon>Rhabditina</taxon>
        <taxon>Rhabditomorpha</taxon>
        <taxon>Rhabditoidea</taxon>
        <taxon>Rhabditidae</taxon>
        <taxon>Peloderinae</taxon>
        <taxon>Caenorhabditis</taxon>
    </lineage>
</organism>
<proteinExistence type="predicted"/>
<evidence type="ECO:0000313" key="3">
    <source>
        <dbReference type="Proteomes" id="UP000008281"/>
    </source>
</evidence>
<keyword evidence="1" id="KW-0472">Membrane</keyword>
<dbReference type="OMA" id="PICKEFF"/>
<dbReference type="KEGG" id="crq:GCK72_007725"/>